<evidence type="ECO:0000259" key="2">
    <source>
        <dbReference type="Pfam" id="PF10728"/>
    </source>
</evidence>
<sequence>MNIVFIGSGNVTAILGRKFVAAGHKIMQIYSRNASAASELAYEWDTESTNYISMITKDADVYIISVSDNSIEPLAKELHLPGKVVAHTAGAVSKDVLQAVTPHYGVFYPLQTLRKESPHLPDTPIFVEAATEQAQLVLDNLAATISHNHEVHHVTELQREKLHVTAVVVNNLVNHLYTLVEAFCKAEGVDFKQLLPLIQETTERVNNSSPALVQTGPAIRHDEVTLNKHLELLHNYPQLKKIYKTISDSIEGKAL</sequence>
<dbReference type="EMBL" id="JBHUOZ010000003">
    <property type="protein sequence ID" value="MFD2921053.1"/>
    <property type="molecule type" value="Genomic_DNA"/>
</dbReference>
<dbReference type="Pfam" id="PF03807">
    <property type="entry name" value="F420_oxidored"/>
    <property type="match status" value="1"/>
</dbReference>
<dbReference type="SUPFAM" id="SSF51735">
    <property type="entry name" value="NAD(P)-binding Rossmann-fold domains"/>
    <property type="match status" value="1"/>
</dbReference>
<dbReference type="PANTHER" id="PTHR40459:SF1">
    <property type="entry name" value="CONSERVED HYPOTHETICAL ALANINE AND LEUCINE RICH PROTEIN"/>
    <property type="match status" value="1"/>
</dbReference>
<feature type="domain" description="DUF2520" evidence="2">
    <location>
        <begin position="123"/>
        <end position="249"/>
    </location>
</feature>
<reference evidence="4" key="1">
    <citation type="journal article" date="2019" name="Int. J. Syst. Evol. Microbiol.">
        <title>The Global Catalogue of Microorganisms (GCM) 10K type strain sequencing project: providing services to taxonomists for standard genome sequencing and annotation.</title>
        <authorList>
            <consortium name="The Broad Institute Genomics Platform"/>
            <consortium name="The Broad Institute Genome Sequencing Center for Infectious Disease"/>
            <person name="Wu L."/>
            <person name="Ma J."/>
        </authorList>
    </citation>
    <scope>NUCLEOTIDE SEQUENCE [LARGE SCALE GENOMIC DNA]</scope>
    <source>
        <strain evidence="4">KCTC 23299</strain>
    </source>
</reference>
<dbReference type="InterPro" id="IPR036291">
    <property type="entry name" value="NAD(P)-bd_dom_sf"/>
</dbReference>
<dbReference type="PANTHER" id="PTHR40459">
    <property type="entry name" value="CONSERVED HYPOTHETICAL ALANINE AND LEUCINE RICH PROTEIN"/>
    <property type="match status" value="1"/>
</dbReference>
<protein>
    <submittedName>
        <fullName evidence="3">Rossmann-like and DUF2520 domain-containing protein</fullName>
    </submittedName>
</protein>
<dbReference type="InterPro" id="IPR008927">
    <property type="entry name" value="6-PGluconate_DH-like_C_sf"/>
</dbReference>
<name>A0ABW6ABE3_9BACT</name>
<proteinExistence type="predicted"/>
<gene>
    <name evidence="3" type="ORF">ACFS6H_15110</name>
</gene>
<dbReference type="InterPro" id="IPR018931">
    <property type="entry name" value="DUF2520"/>
</dbReference>
<dbReference type="RefSeq" id="WP_386100609.1">
    <property type="nucleotide sequence ID" value="NZ_JBHUOZ010000003.1"/>
</dbReference>
<comment type="caution">
    <text evidence="3">The sequence shown here is derived from an EMBL/GenBank/DDBJ whole genome shotgun (WGS) entry which is preliminary data.</text>
</comment>
<dbReference type="Proteomes" id="UP001597511">
    <property type="component" value="Unassembled WGS sequence"/>
</dbReference>
<keyword evidence="4" id="KW-1185">Reference proteome</keyword>
<dbReference type="Gene3D" id="3.40.50.720">
    <property type="entry name" value="NAD(P)-binding Rossmann-like Domain"/>
    <property type="match status" value="1"/>
</dbReference>
<evidence type="ECO:0000313" key="4">
    <source>
        <dbReference type="Proteomes" id="UP001597511"/>
    </source>
</evidence>
<evidence type="ECO:0000313" key="3">
    <source>
        <dbReference type="EMBL" id="MFD2921053.1"/>
    </source>
</evidence>
<dbReference type="Pfam" id="PF10728">
    <property type="entry name" value="DUF2520"/>
    <property type="match status" value="1"/>
</dbReference>
<dbReference type="InterPro" id="IPR037108">
    <property type="entry name" value="TM1727-like_C_sf"/>
</dbReference>
<feature type="domain" description="Pyrroline-5-carboxylate reductase catalytic N-terminal" evidence="1">
    <location>
        <begin position="3"/>
        <end position="85"/>
    </location>
</feature>
<dbReference type="SUPFAM" id="SSF48179">
    <property type="entry name" value="6-phosphogluconate dehydrogenase C-terminal domain-like"/>
    <property type="match status" value="1"/>
</dbReference>
<evidence type="ECO:0000259" key="1">
    <source>
        <dbReference type="Pfam" id="PF03807"/>
    </source>
</evidence>
<dbReference type="Gene3D" id="1.10.1040.20">
    <property type="entry name" value="ProC-like, C-terminal domain"/>
    <property type="match status" value="1"/>
</dbReference>
<dbReference type="InterPro" id="IPR028939">
    <property type="entry name" value="P5C_Rdtase_cat_N"/>
</dbReference>
<organism evidence="3 4">
    <name type="scientific">Terrimonas rubra</name>
    <dbReference type="NCBI Taxonomy" id="1035890"/>
    <lineage>
        <taxon>Bacteria</taxon>
        <taxon>Pseudomonadati</taxon>
        <taxon>Bacteroidota</taxon>
        <taxon>Chitinophagia</taxon>
        <taxon>Chitinophagales</taxon>
        <taxon>Chitinophagaceae</taxon>
        <taxon>Terrimonas</taxon>
    </lineage>
</organism>
<accession>A0ABW6ABE3</accession>